<dbReference type="InterPro" id="IPR008811">
    <property type="entry name" value="Glycosyl_hydrolases_36"/>
</dbReference>
<accession>A0AAN9LZD5</accession>
<proteinExistence type="predicted"/>
<evidence type="ECO:0000313" key="3">
    <source>
        <dbReference type="Proteomes" id="UP001367508"/>
    </source>
</evidence>
<reference evidence="2 3" key="1">
    <citation type="submission" date="2024-01" db="EMBL/GenBank/DDBJ databases">
        <title>The genomes of 5 underutilized Papilionoideae crops provide insights into root nodulation and disease resistanc.</title>
        <authorList>
            <person name="Jiang F."/>
        </authorList>
    </citation>
    <scope>NUCLEOTIDE SEQUENCE [LARGE SCALE GENOMIC DNA]</scope>
    <source>
        <strain evidence="2">LVBAO_FW01</strain>
        <tissue evidence="2">Leaves</tissue>
    </source>
</reference>
<gene>
    <name evidence="2" type="ORF">VNO77_15834</name>
</gene>
<sequence>MVKLLQGNLALDLNPRNDTLLGGGAKKKGGFSKGEASQKKNSLNFLHRGERLPASFLAPSSLLKNIFTTVEEGEIILQELVSPKVKTVQIRKGKEISVSSPSSHRSFENAWISMDSSGYNDGPRRTTLVIDYRTMVWRTTLVWLKIGNTVANIYSELLEEARDHACNSWLSGWNKTSSNHNALAPLVQSPHVLRNQSNIVIDSSTVHGLGLVHLEKAFNFYNELHAYRASCGVDGAKGNVQNIAILLPGLASILQPSVYDIMKVVVTGNDLGISSHEKHMFTSMNSSHGSTFQEYSLPEPNFSEFRGALSSFGPSTSNGSLVETLSGP</sequence>
<keyword evidence="3" id="KW-1185">Reference proteome</keyword>
<keyword evidence="1" id="KW-0119">Carbohydrate metabolism</keyword>
<protein>
    <submittedName>
        <fullName evidence="2">Uncharacterized protein</fullName>
    </submittedName>
</protein>
<dbReference type="GO" id="GO:0052692">
    <property type="term" value="F:raffinose alpha-galactosidase activity"/>
    <property type="evidence" value="ECO:0007669"/>
    <property type="project" value="TreeGrafter"/>
</dbReference>
<evidence type="ECO:0000256" key="1">
    <source>
        <dbReference type="ARBA" id="ARBA00023277"/>
    </source>
</evidence>
<dbReference type="AlphaFoldDB" id="A0AAN9LZD5"/>
<dbReference type="Pfam" id="PF05691">
    <property type="entry name" value="Raffinose_syn"/>
    <property type="match status" value="1"/>
</dbReference>
<dbReference type="Proteomes" id="UP001367508">
    <property type="component" value="Unassembled WGS sequence"/>
</dbReference>
<dbReference type="EMBL" id="JAYMYQ010000003">
    <property type="protein sequence ID" value="KAK7345240.1"/>
    <property type="molecule type" value="Genomic_DNA"/>
</dbReference>
<organism evidence="2 3">
    <name type="scientific">Canavalia gladiata</name>
    <name type="common">Sword bean</name>
    <name type="synonym">Dolichos gladiatus</name>
    <dbReference type="NCBI Taxonomy" id="3824"/>
    <lineage>
        <taxon>Eukaryota</taxon>
        <taxon>Viridiplantae</taxon>
        <taxon>Streptophyta</taxon>
        <taxon>Embryophyta</taxon>
        <taxon>Tracheophyta</taxon>
        <taxon>Spermatophyta</taxon>
        <taxon>Magnoliopsida</taxon>
        <taxon>eudicotyledons</taxon>
        <taxon>Gunneridae</taxon>
        <taxon>Pentapetalae</taxon>
        <taxon>rosids</taxon>
        <taxon>fabids</taxon>
        <taxon>Fabales</taxon>
        <taxon>Fabaceae</taxon>
        <taxon>Papilionoideae</taxon>
        <taxon>50 kb inversion clade</taxon>
        <taxon>NPAAA clade</taxon>
        <taxon>indigoferoid/millettioid clade</taxon>
        <taxon>Phaseoleae</taxon>
        <taxon>Canavalia</taxon>
    </lineage>
</organism>
<dbReference type="PANTHER" id="PTHR31268">
    <property type="match status" value="1"/>
</dbReference>
<name>A0AAN9LZD5_CANGL</name>
<evidence type="ECO:0000313" key="2">
    <source>
        <dbReference type="EMBL" id="KAK7345240.1"/>
    </source>
</evidence>
<dbReference type="PANTHER" id="PTHR31268:SF32">
    <property type="entry name" value="GALACTINOL--SUCROSE GALACTOSYLTRANSFERASE 2-RELATED"/>
    <property type="match status" value="1"/>
</dbReference>
<comment type="caution">
    <text evidence="2">The sequence shown here is derived from an EMBL/GenBank/DDBJ whole genome shotgun (WGS) entry which is preliminary data.</text>
</comment>